<dbReference type="Proteomes" id="UP000037660">
    <property type="component" value="Unassembled WGS sequence"/>
</dbReference>
<proteinExistence type="predicted"/>
<dbReference type="STRING" id="1547922.ISF6_1776"/>
<dbReference type="PROSITE" id="PS51257">
    <property type="entry name" value="PROKAR_LIPOPROTEIN"/>
    <property type="match status" value="1"/>
</dbReference>
<comment type="caution">
    <text evidence="2">The sequence shown here is derived from an EMBL/GenBank/DDBJ whole genome shotgun (WGS) entry which is preliminary data.</text>
</comment>
<protein>
    <recommendedName>
        <fullName evidence="4">Lipoprotein</fullName>
    </recommendedName>
</protein>
<evidence type="ECO:0008006" key="4">
    <source>
        <dbReference type="Google" id="ProtNLM"/>
    </source>
</evidence>
<evidence type="ECO:0000256" key="1">
    <source>
        <dbReference type="SAM" id="SignalP"/>
    </source>
</evidence>
<evidence type="ECO:0000313" key="3">
    <source>
        <dbReference type="Proteomes" id="UP000037660"/>
    </source>
</evidence>
<dbReference type="EMBL" id="BBYR01000030">
    <property type="protein sequence ID" value="GAP35936.1"/>
    <property type="molecule type" value="Genomic_DNA"/>
</dbReference>
<sequence>MSPRLALAACLALLAGCSATDPSAAQAPAATLTAFRSEDELMQALQRWRAGAEAQRRSARASGPAVAYSAAPQAMAAPPPAPAAAAKGSAAEAAADAGITNVQTAGVDEGGIVKALGEHLVILRRGRLFTVRVGGDRLEPVAMEAAYAPGADPRGAWYDELLVSGSTVVVVGYSAARGGTEIGLFEMDRDGRLSHRATHHLRSGDYYSSRNYASRLIGRTLVFYAPVPLPVWGPFAPAELLPAWRRWQPQALPADFRRILPATRIYRSDDEFDPSQPLVLHQVTRCALADGADLRCESTGVLGPQGRVFHVSAGSVYVWTSPVPRFGRGEPAEAAAPASTVFRLPLDGGAPSGLKTAGVPVDSFSFLEDGEGRLNVLVREQGRGEGMFGAERGTGRLALLRVPLAEFGDGRGAARREHYRRLPGPDGGPLQNRYVGDWLLWGGGDAAWALRWRDGQEATALAPGHAVERIEALGRHAVLVGNAGTELRFSSLRLDRDARLAGVIAQAAARQGETRSHGFFYRPTGPDEGLLGLPVIDAARRVAAAPSGAAGSAAVLVLRERALDFSRLGELRATAGPPAPDGCQASCVDWYGNARPIFLGERVFALLGYELVEGRLAGRGGAERLDERRRISFAPGRGGDAGGRYSPFAN</sequence>
<feature type="signal peptide" evidence="1">
    <location>
        <begin position="1"/>
        <end position="24"/>
    </location>
</feature>
<dbReference type="AlphaFoldDB" id="A0A0K8NZX7"/>
<dbReference type="RefSeq" id="WP_054019963.1">
    <property type="nucleotide sequence ID" value="NZ_BBYR01000030.1"/>
</dbReference>
<gene>
    <name evidence="2" type="ORF">ISF6_1776</name>
</gene>
<feature type="chain" id="PRO_5005513547" description="Lipoprotein" evidence="1">
    <location>
        <begin position="25"/>
        <end position="650"/>
    </location>
</feature>
<reference evidence="2 3" key="2">
    <citation type="journal article" date="2016" name="Science">
        <title>A bacterium that degrades and assimilates poly(ethylene terephthalate).</title>
        <authorList>
            <person name="Yoshida S."/>
            <person name="Hiraga K."/>
            <person name="Takehana T."/>
            <person name="Taniguchi I."/>
            <person name="Yamaji H."/>
            <person name="Maeda Y."/>
            <person name="Toyohara K."/>
            <person name="Miyamoto K."/>
            <person name="Kimura Y."/>
            <person name="Oda K."/>
        </authorList>
    </citation>
    <scope>NUCLEOTIDE SEQUENCE [LARGE SCALE GENOMIC DNA]</scope>
    <source>
        <strain evidence="3">NBRC 110686 / TISTR 2288 / 201-F6</strain>
    </source>
</reference>
<dbReference type="InterPro" id="IPR019198">
    <property type="entry name" value="Beta_propeller_containing"/>
</dbReference>
<evidence type="ECO:0000313" key="2">
    <source>
        <dbReference type="EMBL" id="GAP35936.1"/>
    </source>
</evidence>
<dbReference type="Pfam" id="PF09826">
    <property type="entry name" value="Beta_propel"/>
    <property type="match status" value="1"/>
</dbReference>
<reference evidence="3" key="1">
    <citation type="submission" date="2015-07" db="EMBL/GenBank/DDBJ databases">
        <title>Discovery of a poly(ethylene terephthalate assimilation.</title>
        <authorList>
            <person name="Yoshida S."/>
            <person name="Hiraga K."/>
            <person name="Takehana T."/>
            <person name="Taniguchi I."/>
            <person name="Yamaji H."/>
            <person name="Maeda Y."/>
            <person name="Toyohara K."/>
            <person name="Miyamoto K."/>
            <person name="Kimura Y."/>
            <person name="Oda K."/>
        </authorList>
    </citation>
    <scope>NUCLEOTIDE SEQUENCE [LARGE SCALE GENOMIC DNA]</scope>
    <source>
        <strain evidence="3">NBRC 110686 / TISTR 2288 / 201-F6</strain>
    </source>
</reference>
<organism evidence="2 3">
    <name type="scientific">Piscinibacter sakaiensis</name>
    <name type="common">Ideonella sakaiensis</name>
    <dbReference type="NCBI Taxonomy" id="1547922"/>
    <lineage>
        <taxon>Bacteria</taxon>
        <taxon>Pseudomonadati</taxon>
        <taxon>Pseudomonadota</taxon>
        <taxon>Betaproteobacteria</taxon>
        <taxon>Burkholderiales</taxon>
        <taxon>Sphaerotilaceae</taxon>
        <taxon>Piscinibacter</taxon>
    </lineage>
</organism>
<keyword evidence="1" id="KW-0732">Signal</keyword>
<keyword evidence="3" id="KW-1185">Reference proteome</keyword>
<accession>A0A0K8NZX7</accession>
<name>A0A0K8NZX7_PISS1</name>